<organism evidence="2 3">
    <name type="scientific">Urbifossiella limnaea</name>
    <dbReference type="NCBI Taxonomy" id="2528023"/>
    <lineage>
        <taxon>Bacteria</taxon>
        <taxon>Pseudomonadati</taxon>
        <taxon>Planctomycetota</taxon>
        <taxon>Planctomycetia</taxon>
        <taxon>Gemmatales</taxon>
        <taxon>Gemmataceae</taxon>
        <taxon>Urbifossiella</taxon>
    </lineage>
</organism>
<protein>
    <submittedName>
        <fullName evidence="2">Alpha/beta hydrolase family protein</fullName>
    </submittedName>
</protein>
<evidence type="ECO:0000256" key="1">
    <source>
        <dbReference type="SAM" id="SignalP"/>
    </source>
</evidence>
<dbReference type="EMBL" id="CP036273">
    <property type="protein sequence ID" value="QDU23414.1"/>
    <property type="molecule type" value="Genomic_DNA"/>
</dbReference>
<feature type="chain" id="PRO_5021901702" evidence="1">
    <location>
        <begin position="25"/>
        <end position="330"/>
    </location>
</feature>
<keyword evidence="3" id="KW-1185">Reference proteome</keyword>
<keyword evidence="1" id="KW-0732">Signal</keyword>
<dbReference type="InterPro" id="IPR029058">
    <property type="entry name" value="AB_hydrolase_fold"/>
</dbReference>
<feature type="signal peptide" evidence="1">
    <location>
        <begin position="1"/>
        <end position="24"/>
    </location>
</feature>
<reference evidence="2 3" key="1">
    <citation type="submission" date="2019-02" db="EMBL/GenBank/DDBJ databases">
        <title>Deep-cultivation of Planctomycetes and their phenomic and genomic characterization uncovers novel biology.</title>
        <authorList>
            <person name="Wiegand S."/>
            <person name="Jogler M."/>
            <person name="Boedeker C."/>
            <person name="Pinto D."/>
            <person name="Vollmers J."/>
            <person name="Rivas-Marin E."/>
            <person name="Kohn T."/>
            <person name="Peeters S.H."/>
            <person name="Heuer A."/>
            <person name="Rast P."/>
            <person name="Oberbeckmann S."/>
            <person name="Bunk B."/>
            <person name="Jeske O."/>
            <person name="Meyerdierks A."/>
            <person name="Storesund J.E."/>
            <person name="Kallscheuer N."/>
            <person name="Luecker S."/>
            <person name="Lage O.M."/>
            <person name="Pohl T."/>
            <person name="Merkel B.J."/>
            <person name="Hornburger P."/>
            <person name="Mueller R.-W."/>
            <person name="Bruemmer F."/>
            <person name="Labrenz M."/>
            <person name="Spormann A.M."/>
            <person name="Op den Camp H."/>
            <person name="Overmann J."/>
            <person name="Amann R."/>
            <person name="Jetten M.S.M."/>
            <person name="Mascher T."/>
            <person name="Medema M.H."/>
            <person name="Devos D.P."/>
            <person name="Kaster A.-K."/>
            <person name="Ovreas L."/>
            <person name="Rohde M."/>
            <person name="Galperin M.Y."/>
            <person name="Jogler C."/>
        </authorList>
    </citation>
    <scope>NUCLEOTIDE SEQUENCE [LARGE SCALE GENOMIC DNA]</scope>
    <source>
        <strain evidence="2 3">ETA_A1</strain>
    </source>
</reference>
<sequence length="330" mass="35125" precursor="true">MTRRTAPGVSALLLMLATSAPTAAAEPARGSFRYDPVDDATHLVPERYRMPARDFDYALAPRYELPHANVAVFDLTFPSAVKSAVPANDTVHAEFFLPKGASAGAKVPGVVMLDILDGRGHVARAESVWLAQHGVASLFVYMAHYGPRRPAGSPIRLLSPNVEQTMAGIRQTVLDCRAATAWLAARPEVNADKLGFVGTSLGSIVGANVAAAEPRLKNVCLLLPAGGLVDALYDHPQAKPYTGLLDLVGGKEGLKRIVAPIDPLTYAPQLRQRNLLMVAATRDDVLPPSAARALWEACGRQTIVWVDGTHVGAAANIVPAMRAVTDHVSR</sequence>
<dbReference type="Gene3D" id="3.40.50.1820">
    <property type="entry name" value="alpha/beta hydrolase"/>
    <property type="match status" value="1"/>
</dbReference>
<dbReference type="OrthoDB" id="9783926at2"/>
<gene>
    <name evidence="2" type="ORF">ETAA1_54140</name>
</gene>
<dbReference type="GO" id="GO:0016787">
    <property type="term" value="F:hydrolase activity"/>
    <property type="evidence" value="ECO:0007669"/>
    <property type="project" value="UniProtKB-KW"/>
</dbReference>
<dbReference type="RefSeq" id="WP_145243662.1">
    <property type="nucleotide sequence ID" value="NZ_CP036273.1"/>
</dbReference>
<dbReference type="InterPro" id="IPR050261">
    <property type="entry name" value="FrsA_esterase"/>
</dbReference>
<dbReference type="SUPFAM" id="SSF53474">
    <property type="entry name" value="alpha/beta-Hydrolases"/>
    <property type="match status" value="1"/>
</dbReference>
<proteinExistence type="predicted"/>
<dbReference type="Proteomes" id="UP000319576">
    <property type="component" value="Chromosome"/>
</dbReference>
<name>A0A517Y0Y5_9BACT</name>
<dbReference type="PANTHER" id="PTHR22946">
    <property type="entry name" value="DIENELACTONE HYDROLASE DOMAIN-CONTAINING PROTEIN-RELATED"/>
    <property type="match status" value="1"/>
</dbReference>
<dbReference type="AlphaFoldDB" id="A0A517Y0Y5"/>
<keyword evidence="2" id="KW-0378">Hydrolase</keyword>
<accession>A0A517Y0Y5</accession>
<evidence type="ECO:0000313" key="3">
    <source>
        <dbReference type="Proteomes" id="UP000319576"/>
    </source>
</evidence>
<dbReference type="KEGG" id="uli:ETAA1_54140"/>
<evidence type="ECO:0000313" key="2">
    <source>
        <dbReference type="EMBL" id="QDU23414.1"/>
    </source>
</evidence>